<gene>
    <name evidence="1" type="ORF">LCGC14_1478440</name>
</gene>
<dbReference type="EMBL" id="LAZR01010477">
    <property type="protein sequence ID" value="KKM66702.1"/>
    <property type="molecule type" value="Genomic_DNA"/>
</dbReference>
<reference evidence="1" key="1">
    <citation type="journal article" date="2015" name="Nature">
        <title>Complex archaea that bridge the gap between prokaryotes and eukaryotes.</title>
        <authorList>
            <person name="Spang A."/>
            <person name="Saw J.H."/>
            <person name="Jorgensen S.L."/>
            <person name="Zaremba-Niedzwiedzka K."/>
            <person name="Martijn J."/>
            <person name="Lind A.E."/>
            <person name="van Eijk R."/>
            <person name="Schleper C."/>
            <person name="Guy L."/>
            <person name="Ettema T.J."/>
        </authorList>
    </citation>
    <scope>NUCLEOTIDE SEQUENCE</scope>
</reference>
<name>A0A0F9MBV9_9ZZZZ</name>
<organism evidence="1">
    <name type="scientific">marine sediment metagenome</name>
    <dbReference type="NCBI Taxonomy" id="412755"/>
    <lineage>
        <taxon>unclassified sequences</taxon>
        <taxon>metagenomes</taxon>
        <taxon>ecological metagenomes</taxon>
    </lineage>
</organism>
<accession>A0A0F9MBV9</accession>
<evidence type="ECO:0000313" key="1">
    <source>
        <dbReference type="EMBL" id="KKM66702.1"/>
    </source>
</evidence>
<protein>
    <submittedName>
        <fullName evidence="1">Uncharacterized protein</fullName>
    </submittedName>
</protein>
<comment type="caution">
    <text evidence="1">The sequence shown here is derived from an EMBL/GenBank/DDBJ whole genome shotgun (WGS) entry which is preliminary data.</text>
</comment>
<sequence>MKFIHKETSNFIVFPEADRVELACPACLLYSVFKVNKISICEHCEREVAVTLKAKTTYKEEE</sequence>
<dbReference type="AlphaFoldDB" id="A0A0F9MBV9"/>
<proteinExistence type="predicted"/>